<evidence type="ECO:0000313" key="1">
    <source>
        <dbReference type="EMBL" id="GFD56181.1"/>
    </source>
</evidence>
<feature type="non-terminal residue" evidence="1">
    <location>
        <position position="55"/>
    </location>
</feature>
<accession>A0A699XH32</accession>
<name>A0A699XH32_TANCI</name>
<dbReference type="EMBL" id="BKCJ011826267">
    <property type="protein sequence ID" value="GFD56181.1"/>
    <property type="molecule type" value="Genomic_DNA"/>
</dbReference>
<comment type="caution">
    <text evidence="1">The sequence shown here is derived from an EMBL/GenBank/DDBJ whole genome shotgun (WGS) entry which is preliminary data.</text>
</comment>
<gene>
    <name evidence="1" type="ORF">Tci_928150</name>
</gene>
<organism evidence="1">
    <name type="scientific">Tanacetum cinerariifolium</name>
    <name type="common">Dalmatian daisy</name>
    <name type="synonym">Chrysanthemum cinerariifolium</name>
    <dbReference type="NCBI Taxonomy" id="118510"/>
    <lineage>
        <taxon>Eukaryota</taxon>
        <taxon>Viridiplantae</taxon>
        <taxon>Streptophyta</taxon>
        <taxon>Embryophyta</taxon>
        <taxon>Tracheophyta</taxon>
        <taxon>Spermatophyta</taxon>
        <taxon>Magnoliopsida</taxon>
        <taxon>eudicotyledons</taxon>
        <taxon>Gunneridae</taxon>
        <taxon>Pentapetalae</taxon>
        <taxon>asterids</taxon>
        <taxon>campanulids</taxon>
        <taxon>Asterales</taxon>
        <taxon>Asteraceae</taxon>
        <taxon>Asteroideae</taxon>
        <taxon>Anthemideae</taxon>
        <taxon>Anthemidinae</taxon>
        <taxon>Tanacetum</taxon>
    </lineage>
</organism>
<proteinExistence type="predicted"/>
<protein>
    <submittedName>
        <fullName evidence="1">Uncharacterized protein</fullName>
    </submittedName>
</protein>
<dbReference type="AlphaFoldDB" id="A0A699XH32"/>
<reference evidence="1" key="1">
    <citation type="journal article" date="2019" name="Sci. Rep.">
        <title>Draft genome of Tanacetum cinerariifolium, the natural source of mosquito coil.</title>
        <authorList>
            <person name="Yamashiro T."/>
            <person name="Shiraishi A."/>
            <person name="Satake H."/>
            <person name="Nakayama K."/>
        </authorList>
    </citation>
    <scope>NUCLEOTIDE SEQUENCE</scope>
</reference>
<sequence length="55" mass="6324">MTNVATEFTIREILENAVTDSNSKLTETWIDLDELCKRILKDLQSNTFSGMEEND</sequence>